<evidence type="ECO:0000313" key="1">
    <source>
        <dbReference type="EMBL" id="GFN81248.1"/>
    </source>
</evidence>
<accession>A0AAV3YGU8</accession>
<dbReference type="Proteomes" id="UP000735302">
    <property type="component" value="Unassembled WGS sequence"/>
</dbReference>
<organism evidence="1 2">
    <name type="scientific">Plakobranchus ocellatus</name>
    <dbReference type="NCBI Taxonomy" id="259542"/>
    <lineage>
        <taxon>Eukaryota</taxon>
        <taxon>Metazoa</taxon>
        <taxon>Spiralia</taxon>
        <taxon>Lophotrochozoa</taxon>
        <taxon>Mollusca</taxon>
        <taxon>Gastropoda</taxon>
        <taxon>Heterobranchia</taxon>
        <taxon>Euthyneura</taxon>
        <taxon>Panpulmonata</taxon>
        <taxon>Sacoglossa</taxon>
        <taxon>Placobranchoidea</taxon>
        <taxon>Plakobranchidae</taxon>
        <taxon>Plakobranchus</taxon>
    </lineage>
</organism>
<comment type="caution">
    <text evidence="1">The sequence shown here is derived from an EMBL/GenBank/DDBJ whole genome shotgun (WGS) entry which is preliminary data.</text>
</comment>
<keyword evidence="2" id="KW-1185">Reference proteome</keyword>
<gene>
    <name evidence="1" type="ORF">PoB_000775400</name>
</gene>
<sequence length="108" mass="12081">MQDRPLRCHVEHRAEISGNRVKTEWSRLSATRIAIQCDQCCSRVLPLSGRQYLERLGSSAGSVKQGWLSGRQCRVNAQYSGCYHRRCPMNLTFVYADCGVLCVCGALG</sequence>
<dbReference type="AlphaFoldDB" id="A0AAV3YGU8"/>
<protein>
    <submittedName>
        <fullName evidence="1">Uncharacterized protein</fullName>
    </submittedName>
</protein>
<dbReference type="EMBL" id="BLXT01000921">
    <property type="protein sequence ID" value="GFN81248.1"/>
    <property type="molecule type" value="Genomic_DNA"/>
</dbReference>
<reference evidence="1 2" key="1">
    <citation type="journal article" date="2021" name="Elife">
        <title>Chloroplast acquisition without the gene transfer in kleptoplastic sea slugs, Plakobranchus ocellatus.</title>
        <authorList>
            <person name="Maeda T."/>
            <person name="Takahashi S."/>
            <person name="Yoshida T."/>
            <person name="Shimamura S."/>
            <person name="Takaki Y."/>
            <person name="Nagai Y."/>
            <person name="Toyoda A."/>
            <person name="Suzuki Y."/>
            <person name="Arimoto A."/>
            <person name="Ishii H."/>
            <person name="Satoh N."/>
            <person name="Nishiyama T."/>
            <person name="Hasebe M."/>
            <person name="Maruyama T."/>
            <person name="Minagawa J."/>
            <person name="Obokata J."/>
            <person name="Shigenobu S."/>
        </authorList>
    </citation>
    <scope>NUCLEOTIDE SEQUENCE [LARGE SCALE GENOMIC DNA]</scope>
</reference>
<evidence type="ECO:0000313" key="2">
    <source>
        <dbReference type="Proteomes" id="UP000735302"/>
    </source>
</evidence>
<name>A0AAV3YGU8_9GAST</name>
<proteinExistence type="predicted"/>